<dbReference type="Gene3D" id="3.40.50.2000">
    <property type="entry name" value="Glycogen Phosphorylase B"/>
    <property type="match status" value="1"/>
</dbReference>
<dbReference type="InterPro" id="IPR030929">
    <property type="entry name" value="Aah/TibC-like"/>
</dbReference>
<dbReference type="Pfam" id="PF01075">
    <property type="entry name" value="Glyco_transf_9"/>
    <property type="match status" value="1"/>
</dbReference>
<organism evidence="4 5">
    <name type="scientific">Anaerovibrio slackiae</name>
    <dbReference type="NCBI Taxonomy" id="2652309"/>
    <lineage>
        <taxon>Bacteria</taxon>
        <taxon>Bacillati</taxon>
        <taxon>Bacillota</taxon>
        <taxon>Negativicutes</taxon>
        <taxon>Selenomonadales</taxon>
        <taxon>Selenomonadaceae</taxon>
        <taxon>Anaerovibrio</taxon>
    </lineage>
</organism>
<dbReference type="EMBL" id="VUNR01000003">
    <property type="protein sequence ID" value="MSU07849.1"/>
    <property type="molecule type" value="Genomic_DNA"/>
</dbReference>
<accession>A0A6I2UDP1</accession>
<gene>
    <name evidence="4" type="ORF">FYJ84_02450</name>
</gene>
<dbReference type="GeneID" id="96777764"/>
<proteinExistence type="predicted"/>
<name>A0A6I2UDP1_9FIRM</name>
<keyword evidence="2 4" id="KW-0808">Transferase</keyword>
<dbReference type="AlphaFoldDB" id="A0A6I2UDP1"/>
<dbReference type="InterPro" id="IPR051199">
    <property type="entry name" value="LPS_LOS_Heptosyltrfase"/>
</dbReference>
<protein>
    <submittedName>
        <fullName evidence="4">Autotransporter strand-loop-strand O-heptosyltransferase</fullName>
    </submittedName>
</protein>
<sequence>MQKHIFYYTISRDELQAEQIKRLLAFEQAAGDVKLETDVEGLKIDFNSGARVQLPVGNWHVKISDYDSGLVAFDDDASDCTLVSAEKYFIRWQVEVWQNGLPVFEHVLDLEDQEVFVFMAGGALGDSISLFPYIRMLQQQYHCRVSLFPPNESFKELLNNYFPDIELVEKIPDDCYAAYCLAVFQRPPYLIATDSRAVTPDMAARSILGLHGNAPKVIYKPTLPRTIREKYVCIAVQASGVMKCWLNSSGWARVIAYLKHLGYRVLCIDGANKVLAGGHLIECPAGAEDFTGMRPLMERINLLAYADFFIGLGSGLSWLAYACDVPVVLISGFSLPLGEFDTPHRVTNQMVCHGCYNDIRVDWKDGCPYHAGTEREFECSRAISFRMVQSAIDRLLAQEGLL</sequence>
<dbReference type="GO" id="GO:0005829">
    <property type="term" value="C:cytosol"/>
    <property type="evidence" value="ECO:0007669"/>
    <property type="project" value="TreeGrafter"/>
</dbReference>
<evidence type="ECO:0000313" key="4">
    <source>
        <dbReference type="EMBL" id="MSU07849.1"/>
    </source>
</evidence>
<evidence type="ECO:0000313" key="5">
    <source>
        <dbReference type="Proteomes" id="UP000433181"/>
    </source>
</evidence>
<dbReference type="PANTHER" id="PTHR30160">
    <property type="entry name" value="TETRAACYLDISACCHARIDE 4'-KINASE-RELATED"/>
    <property type="match status" value="1"/>
</dbReference>
<dbReference type="NCBIfam" id="TIGR04414">
    <property type="entry name" value="hepto_Aah_TibC"/>
    <property type="match status" value="1"/>
</dbReference>
<keyword evidence="5" id="KW-1185">Reference proteome</keyword>
<dbReference type="Proteomes" id="UP000433181">
    <property type="component" value="Unassembled WGS sequence"/>
</dbReference>
<comment type="caution">
    <text evidence="4">The sequence shown here is derived from an EMBL/GenBank/DDBJ whole genome shotgun (WGS) entry which is preliminary data.</text>
</comment>
<dbReference type="GO" id="GO:0008713">
    <property type="term" value="F:ADP-heptose-lipopolysaccharide heptosyltransferase activity"/>
    <property type="evidence" value="ECO:0007669"/>
    <property type="project" value="TreeGrafter"/>
</dbReference>
<dbReference type="InterPro" id="IPR049327">
    <property type="entry name" value="TibC/BAHTCr-like_N"/>
</dbReference>
<dbReference type="CDD" id="cd03789">
    <property type="entry name" value="GT9_LPS_heptosyltransferase"/>
    <property type="match status" value="1"/>
</dbReference>
<evidence type="ECO:0000256" key="2">
    <source>
        <dbReference type="ARBA" id="ARBA00022679"/>
    </source>
</evidence>
<dbReference type="SUPFAM" id="SSF53756">
    <property type="entry name" value="UDP-Glycosyltransferase/glycogen phosphorylase"/>
    <property type="match status" value="1"/>
</dbReference>
<reference evidence="4 5" key="1">
    <citation type="submission" date="2019-08" db="EMBL/GenBank/DDBJ databases">
        <title>In-depth cultivation of the pig gut microbiome towards novel bacterial diversity and tailored functional studies.</title>
        <authorList>
            <person name="Wylensek D."/>
            <person name="Hitch T.C.A."/>
            <person name="Clavel T."/>
        </authorList>
    </citation>
    <scope>NUCLEOTIDE SEQUENCE [LARGE SCALE GENOMIC DNA]</scope>
    <source>
        <strain evidence="4 5">WCA-693-APC-5D-A</strain>
    </source>
</reference>
<dbReference type="InterPro" id="IPR002201">
    <property type="entry name" value="Glyco_trans_9"/>
</dbReference>
<evidence type="ECO:0000259" key="3">
    <source>
        <dbReference type="Pfam" id="PF21129"/>
    </source>
</evidence>
<dbReference type="GO" id="GO:0009244">
    <property type="term" value="P:lipopolysaccharide core region biosynthetic process"/>
    <property type="evidence" value="ECO:0007669"/>
    <property type="project" value="TreeGrafter"/>
</dbReference>
<keyword evidence="1" id="KW-0328">Glycosyltransferase</keyword>
<dbReference type="Pfam" id="PF21129">
    <property type="entry name" value="TibC_1st"/>
    <property type="match status" value="1"/>
</dbReference>
<evidence type="ECO:0000256" key="1">
    <source>
        <dbReference type="ARBA" id="ARBA00022676"/>
    </source>
</evidence>
<feature type="domain" description="Autotransproter heptosyltransferase TibC/BAHTCr-like N-terminal" evidence="3">
    <location>
        <begin position="40"/>
        <end position="100"/>
    </location>
</feature>
<dbReference type="RefSeq" id="WP_154405777.1">
    <property type="nucleotide sequence ID" value="NZ_VUNR01000003.1"/>
</dbReference>